<dbReference type="Proteomes" id="UP000658793">
    <property type="component" value="Unassembled WGS sequence"/>
</dbReference>
<dbReference type="GO" id="GO:0008233">
    <property type="term" value="F:peptidase activity"/>
    <property type="evidence" value="ECO:0007669"/>
    <property type="project" value="UniProtKB-KW"/>
</dbReference>
<dbReference type="InterPro" id="IPR011782">
    <property type="entry name" value="Pept_S1C_Do"/>
</dbReference>
<evidence type="ECO:0000259" key="7">
    <source>
        <dbReference type="PROSITE" id="PS50106"/>
    </source>
</evidence>
<evidence type="ECO:0000256" key="4">
    <source>
        <dbReference type="ARBA" id="ARBA00022737"/>
    </source>
</evidence>
<name>A0ABQ1HL35_9FLAO</name>
<keyword evidence="4" id="KW-0677">Repeat</keyword>
<evidence type="ECO:0000313" key="8">
    <source>
        <dbReference type="EMBL" id="GGA80983.1"/>
    </source>
</evidence>
<dbReference type="PANTHER" id="PTHR22939:SF129">
    <property type="entry name" value="SERINE PROTEASE HTRA2, MITOCHONDRIAL"/>
    <property type="match status" value="1"/>
</dbReference>
<organism evidence="8 9">
    <name type="scientific">Flavobacterium palustre</name>
    <dbReference type="NCBI Taxonomy" id="1476463"/>
    <lineage>
        <taxon>Bacteria</taxon>
        <taxon>Pseudomonadati</taxon>
        <taxon>Bacteroidota</taxon>
        <taxon>Flavobacteriia</taxon>
        <taxon>Flavobacteriales</taxon>
        <taxon>Flavobacteriaceae</taxon>
        <taxon>Flavobacterium</taxon>
    </lineage>
</organism>
<dbReference type="PANTHER" id="PTHR22939">
    <property type="entry name" value="SERINE PROTEASE FAMILY S1C HTRA-RELATED"/>
    <property type="match status" value="1"/>
</dbReference>
<proteinExistence type="inferred from homology"/>
<dbReference type="SUPFAM" id="SSF50494">
    <property type="entry name" value="Trypsin-like serine proteases"/>
    <property type="match status" value="1"/>
</dbReference>
<dbReference type="PROSITE" id="PS50106">
    <property type="entry name" value="PDZ"/>
    <property type="match status" value="1"/>
</dbReference>
<feature type="domain" description="PDZ" evidence="7">
    <location>
        <begin position="294"/>
        <end position="370"/>
    </location>
</feature>
<evidence type="ECO:0000313" key="9">
    <source>
        <dbReference type="Proteomes" id="UP000658793"/>
    </source>
</evidence>
<dbReference type="NCBIfam" id="TIGR02037">
    <property type="entry name" value="degP_htrA_DO"/>
    <property type="match status" value="1"/>
</dbReference>
<keyword evidence="6" id="KW-0720">Serine protease</keyword>
<sequence>MNNIKLLAIMKQFSNLFLVSLLSGATTLGAYKLLFDNDGYFSNDKKTLTTLASDTYTKRVGLSSELLDFTEAADKTIHTVVHVKNVSYQKVNDPILEFFYGYRGGGQPQEQVGTGSGVIISEDGYIVTNNHVVKDASEIEITLNNKKSYKAKLIGTDSKMDIALLKIDADEKLPYSSFGNSDDVKVGEWVLAVGNPYNLNSTVTAGIISAKARNLGTDGIQSFIQTDAAVNPGNSGGALVNTRGDLIGINTMITSMTGSYVGYSFAVPSNIARKIIEDIMEYGNVQRGILGVEGGELNAKASKELGIKQTEGFYINNVRKNTGADKSGLKKGDIIVKIDNQNITSFADLTGYINTKRPNDKVAVTIIREGNSQTIPVTLSKNELFNTEFKGIELENISAADKKKFRVDYGVKIKSINNENLSQYSEELNGNIILSIDNVKIKDIETASKLLNNKDERQSVRIEMINKNGEIIRIII</sequence>
<dbReference type="SMART" id="SM00228">
    <property type="entry name" value="PDZ"/>
    <property type="match status" value="1"/>
</dbReference>
<accession>A0ABQ1HL35</accession>
<dbReference type="PRINTS" id="PR00834">
    <property type="entry name" value="PROTEASES2C"/>
</dbReference>
<evidence type="ECO:0000256" key="3">
    <source>
        <dbReference type="ARBA" id="ARBA00022729"/>
    </source>
</evidence>
<dbReference type="InterPro" id="IPR001478">
    <property type="entry name" value="PDZ"/>
</dbReference>
<keyword evidence="3" id="KW-0732">Signal</keyword>
<dbReference type="SUPFAM" id="SSF50156">
    <property type="entry name" value="PDZ domain-like"/>
    <property type="match status" value="1"/>
</dbReference>
<keyword evidence="5" id="KW-0378">Hydrolase</keyword>
<dbReference type="InterPro" id="IPR036034">
    <property type="entry name" value="PDZ_sf"/>
</dbReference>
<dbReference type="EMBL" id="BMGA01000005">
    <property type="protein sequence ID" value="GGA80983.1"/>
    <property type="molecule type" value="Genomic_DNA"/>
</dbReference>
<comment type="similarity">
    <text evidence="1">Belongs to the peptidase S1C family.</text>
</comment>
<dbReference type="Gene3D" id="2.40.10.120">
    <property type="match status" value="1"/>
</dbReference>
<comment type="caution">
    <text evidence="8">The sequence shown here is derived from an EMBL/GenBank/DDBJ whole genome shotgun (WGS) entry which is preliminary data.</text>
</comment>
<dbReference type="GO" id="GO:0006508">
    <property type="term" value="P:proteolysis"/>
    <property type="evidence" value="ECO:0007669"/>
    <property type="project" value="UniProtKB-KW"/>
</dbReference>
<reference evidence="9" key="1">
    <citation type="journal article" date="2019" name="Int. J. Syst. Evol. Microbiol.">
        <title>The Global Catalogue of Microorganisms (GCM) 10K type strain sequencing project: providing services to taxonomists for standard genome sequencing and annotation.</title>
        <authorList>
            <consortium name="The Broad Institute Genomics Platform"/>
            <consortium name="The Broad Institute Genome Sequencing Center for Infectious Disease"/>
            <person name="Wu L."/>
            <person name="Ma J."/>
        </authorList>
    </citation>
    <scope>NUCLEOTIDE SEQUENCE [LARGE SCALE GENOMIC DNA]</scope>
    <source>
        <strain evidence="9">CGMCC 1.12811</strain>
    </source>
</reference>
<evidence type="ECO:0000256" key="2">
    <source>
        <dbReference type="ARBA" id="ARBA00022670"/>
    </source>
</evidence>
<gene>
    <name evidence="8" type="primary">degP/Q</name>
    <name evidence="8" type="ORF">GCM10008015_22190</name>
</gene>
<evidence type="ECO:0000256" key="6">
    <source>
        <dbReference type="ARBA" id="ARBA00022825"/>
    </source>
</evidence>
<keyword evidence="2 8" id="KW-0645">Protease</keyword>
<dbReference type="InterPro" id="IPR009003">
    <property type="entry name" value="Peptidase_S1_PA"/>
</dbReference>
<dbReference type="Gene3D" id="2.30.42.10">
    <property type="match status" value="1"/>
</dbReference>
<dbReference type="Pfam" id="PF13180">
    <property type="entry name" value="PDZ_2"/>
    <property type="match status" value="1"/>
</dbReference>
<dbReference type="InterPro" id="IPR001940">
    <property type="entry name" value="Peptidase_S1C"/>
</dbReference>
<keyword evidence="9" id="KW-1185">Reference proteome</keyword>
<evidence type="ECO:0000256" key="1">
    <source>
        <dbReference type="ARBA" id="ARBA00010541"/>
    </source>
</evidence>
<dbReference type="Pfam" id="PF13365">
    <property type="entry name" value="Trypsin_2"/>
    <property type="match status" value="1"/>
</dbReference>
<evidence type="ECO:0000256" key="5">
    <source>
        <dbReference type="ARBA" id="ARBA00022801"/>
    </source>
</evidence>
<protein>
    <submittedName>
        <fullName evidence="8">Serine protease</fullName>
    </submittedName>
</protein>